<accession>A0A378KTL5</accession>
<evidence type="ECO:0000313" key="2">
    <source>
        <dbReference type="EMBL" id="STY16827.1"/>
    </source>
</evidence>
<dbReference type="InterPro" id="IPR029058">
    <property type="entry name" value="AB_hydrolase_fold"/>
</dbReference>
<dbReference type="RefSeq" id="WP_133141102.1">
    <property type="nucleotide sequence ID" value="NZ_CAAAIL010000019.1"/>
</dbReference>
<dbReference type="AlphaFoldDB" id="A0A378KTL5"/>
<dbReference type="InterPro" id="IPR050583">
    <property type="entry name" value="Mycobacterial_A85_antigen"/>
</dbReference>
<dbReference type="Proteomes" id="UP000054639">
    <property type="component" value="Unassembled WGS sequence"/>
</dbReference>
<evidence type="ECO:0000313" key="3">
    <source>
        <dbReference type="Proteomes" id="UP000054639"/>
    </source>
</evidence>
<dbReference type="Gene3D" id="3.40.50.1820">
    <property type="entry name" value="alpha/beta hydrolase"/>
    <property type="match status" value="1"/>
</dbReference>
<dbReference type="SUPFAM" id="SSF53474">
    <property type="entry name" value="alpha/beta-Hydrolases"/>
    <property type="match status" value="1"/>
</dbReference>
<dbReference type="PANTHER" id="PTHR48098:SF3">
    <property type="entry name" value="IRON(III) ENTEROBACTIN ESTERASE"/>
    <property type="match status" value="1"/>
</dbReference>
<keyword evidence="3" id="KW-1185">Reference proteome</keyword>
<reference evidence="1 3" key="1">
    <citation type="submission" date="2015-11" db="EMBL/GenBank/DDBJ databases">
        <title>Genomic analysis of 38 Legionella species identifies large and diverse effector repertoires.</title>
        <authorList>
            <person name="Burstein D."/>
            <person name="Amaro F."/>
            <person name="Zusman T."/>
            <person name="Lifshitz Z."/>
            <person name="Cohen O."/>
            <person name="Gilbert J.A."/>
            <person name="Pupko T."/>
            <person name="Shuman H.A."/>
            <person name="Segal G."/>
        </authorList>
    </citation>
    <scope>NUCLEOTIDE SEQUENCE [LARGE SCALE GENOMIC DNA]</scope>
    <source>
        <strain evidence="1 3">ATCC 49507</strain>
    </source>
</reference>
<dbReference type="InterPro" id="IPR000801">
    <property type="entry name" value="Esterase-like"/>
</dbReference>
<dbReference type="EMBL" id="UGOW01000001">
    <property type="protein sequence ID" value="STY16827.1"/>
    <property type="molecule type" value="Genomic_DNA"/>
</dbReference>
<protein>
    <submittedName>
        <fullName evidence="2">Enterobactin/ferric enterobactin esterase</fullName>
    </submittedName>
</protein>
<sequence>MAIVKKFLFINTLPCALEQINDDYEFNDLNQTRGDRIIYIHQPVTAPQLGILICLDGENEISSIVTEQIESTPDILDRLYKEDGHTKQLAVFIPAPPLMRDRVAEYACNPDFTSFLHDQLLPLLQRPLSEGGLFECSTDREQIAISGVSMSAVAAVHTVLKHPNTFSKALVQSGAFWWYRGWEKECSFDAAQLDLSVGKMEWLDAHEYPPYQPDLPISFYLQAGKEEKGFDGFPTFATLHNDLEQKLIAKGHQVKHELIDGGSHSYDFWQKHKESAFRQMGFASLGINSKLTKDFHSFWKAPEAAIRVKVSGGQEESRPEFK</sequence>
<proteinExistence type="predicted"/>
<evidence type="ECO:0000313" key="4">
    <source>
        <dbReference type="Proteomes" id="UP000254230"/>
    </source>
</evidence>
<name>A0A378KTL5_9GAMM</name>
<gene>
    <name evidence="1" type="ORF">Lqua_2822</name>
    <name evidence="2" type="ORF">NCTC12376_00620</name>
</gene>
<dbReference type="PANTHER" id="PTHR48098">
    <property type="entry name" value="ENTEROCHELIN ESTERASE-RELATED"/>
    <property type="match status" value="1"/>
</dbReference>
<dbReference type="EMBL" id="LNYR01000041">
    <property type="protein sequence ID" value="KTD44655.1"/>
    <property type="molecule type" value="Genomic_DNA"/>
</dbReference>
<dbReference type="STRING" id="45072.Lqua_2822"/>
<organism evidence="2 4">
    <name type="scientific">Legionella quateirensis</name>
    <dbReference type="NCBI Taxonomy" id="45072"/>
    <lineage>
        <taxon>Bacteria</taxon>
        <taxon>Pseudomonadati</taxon>
        <taxon>Pseudomonadota</taxon>
        <taxon>Gammaproteobacteria</taxon>
        <taxon>Legionellales</taxon>
        <taxon>Legionellaceae</taxon>
        <taxon>Legionella</taxon>
    </lineage>
</organism>
<reference evidence="2 4" key="2">
    <citation type="submission" date="2018-06" db="EMBL/GenBank/DDBJ databases">
        <authorList>
            <consortium name="Pathogen Informatics"/>
            <person name="Doyle S."/>
        </authorList>
    </citation>
    <scope>NUCLEOTIDE SEQUENCE [LARGE SCALE GENOMIC DNA]</scope>
    <source>
        <strain evidence="2 4">NCTC12376</strain>
    </source>
</reference>
<dbReference type="OrthoDB" id="9775130at2"/>
<evidence type="ECO:0000313" key="1">
    <source>
        <dbReference type="EMBL" id="KTD44655.1"/>
    </source>
</evidence>
<dbReference type="Proteomes" id="UP000254230">
    <property type="component" value="Unassembled WGS sequence"/>
</dbReference>
<dbReference type="Pfam" id="PF00756">
    <property type="entry name" value="Esterase"/>
    <property type="match status" value="1"/>
</dbReference>